<proteinExistence type="predicted"/>
<dbReference type="Proteomes" id="UP001148662">
    <property type="component" value="Unassembled WGS sequence"/>
</dbReference>
<keyword evidence="2" id="KW-1185">Reference proteome</keyword>
<organism evidence="1 2">
    <name type="scientific">Phlebia brevispora</name>
    <dbReference type="NCBI Taxonomy" id="194682"/>
    <lineage>
        <taxon>Eukaryota</taxon>
        <taxon>Fungi</taxon>
        <taxon>Dikarya</taxon>
        <taxon>Basidiomycota</taxon>
        <taxon>Agaricomycotina</taxon>
        <taxon>Agaricomycetes</taxon>
        <taxon>Polyporales</taxon>
        <taxon>Meruliaceae</taxon>
        <taxon>Phlebia</taxon>
    </lineage>
</organism>
<protein>
    <submittedName>
        <fullName evidence="1">Uncharacterized protein</fullName>
    </submittedName>
</protein>
<reference evidence="1" key="1">
    <citation type="submission" date="2022-07" db="EMBL/GenBank/DDBJ databases">
        <title>Genome Sequence of Phlebia brevispora.</title>
        <authorList>
            <person name="Buettner E."/>
        </authorList>
    </citation>
    <scope>NUCLEOTIDE SEQUENCE</scope>
    <source>
        <strain evidence="1">MPL23</strain>
    </source>
</reference>
<evidence type="ECO:0000313" key="1">
    <source>
        <dbReference type="EMBL" id="KAJ3540541.1"/>
    </source>
</evidence>
<dbReference type="EMBL" id="JANHOG010001246">
    <property type="protein sequence ID" value="KAJ3540541.1"/>
    <property type="molecule type" value="Genomic_DNA"/>
</dbReference>
<sequence>MSVVEQPGPSKVDCGHVFHASCVMGDGGEPLPGLFCPEPCGKAIGATGLHLIYFGYPDAKTSTDARTDLQADATISSWFRPIAALQDEQKYQSRRLQCLYQEQESIKDRIKLSEDYLLHLRSTLAKAAREDATKNLVQRTLVSIDVLLKGVRSVTENLVVALRHGSDLTALSNILHQERTIELRASGKVYRIPHFCSAKDKDVSCSPTPPHKSSRRGHLGRIMAVSCDAVEKWLSDVVSGRVLSRDVLKAVAYRRLRLMFLMSSLRLPARTEIIDTKLVKAMLYDLGVRSETIVKVPTAIPEAESRRNPRFPCFEPLWGTDFPIAETLVEVSQGEKIYEFLIASQYRRDWPVNRSLEKIEPQAPWRGKILVMQIGDKVFVKDLCESDMKHSARQAIRRYLVETREYIVAAQDQQADPMSMLPTRLPVE</sequence>
<gene>
    <name evidence="1" type="ORF">NM688_g6212</name>
</gene>
<comment type="caution">
    <text evidence="1">The sequence shown here is derived from an EMBL/GenBank/DDBJ whole genome shotgun (WGS) entry which is preliminary data.</text>
</comment>
<evidence type="ECO:0000313" key="2">
    <source>
        <dbReference type="Proteomes" id="UP001148662"/>
    </source>
</evidence>
<accession>A0ACC1SIW0</accession>
<name>A0ACC1SIW0_9APHY</name>